<protein>
    <submittedName>
        <fullName evidence="4">Efflux RND transporter periplasmic adaptor subunit</fullName>
    </submittedName>
</protein>
<evidence type="ECO:0000313" key="5">
    <source>
        <dbReference type="Proteomes" id="UP000748308"/>
    </source>
</evidence>
<dbReference type="InterPro" id="IPR000595">
    <property type="entry name" value="cNMP-bd_dom"/>
</dbReference>
<accession>A0A938BNK5</accession>
<dbReference type="PANTHER" id="PTHR30469">
    <property type="entry name" value="MULTIDRUG RESISTANCE PROTEIN MDTA"/>
    <property type="match status" value="1"/>
</dbReference>
<dbReference type="PROSITE" id="PS50042">
    <property type="entry name" value="CNMP_BINDING_3"/>
    <property type="match status" value="1"/>
</dbReference>
<dbReference type="InterPro" id="IPR058647">
    <property type="entry name" value="BSH_CzcB-like"/>
</dbReference>
<evidence type="ECO:0000259" key="3">
    <source>
        <dbReference type="PROSITE" id="PS50042"/>
    </source>
</evidence>
<dbReference type="Gene3D" id="2.40.30.170">
    <property type="match status" value="1"/>
</dbReference>
<dbReference type="AlphaFoldDB" id="A0A938BNK5"/>
<evidence type="ECO:0000313" key="4">
    <source>
        <dbReference type="EMBL" id="MBM3317313.1"/>
    </source>
</evidence>
<dbReference type="PROSITE" id="PS51257">
    <property type="entry name" value="PROKAR_LIPOPROTEIN"/>
    <property type="match status" value="1"/>
</dbReference>
<organism evidence="4 5">
    <name type="scientific">Eiseniibacteriota bacterium</name>
    <dbReference type="NCBI Taxonomy" id="2212470"/>
    <lineage>
        <taxon>Bacteria</taxon>
        <taxon>Candidatus Eiseniibacteriota</taxon>
    </lineage>
</organism>
<name>A0A938BNK5_UNCEI</name>
<dbReference type="GO" id="GO:0015562">
    <property type="term" value="F:efflux transmembrane transporter activity"/>
    <property type="evidence" value="ECO:0007669"/>
    <property type="project" value="TreeGrafter"/>
</dbReference>
<dbReference type="Gene3D" id="2.40.50.100">
    <property type="match status" value="1"/>
</dbReference>
<feature type="compositionally biased region" description="Low complexity" evidence="2">
    <location>
        <begin position="42"/>
        <end position="57"/>
    </location>
</feature>
<dbReference type="InterPro" id="IPR006143">
    <property type="entry name" value="RND_pump_MFP"/>
</dbReference>
<reference evidence="4" key="1">
    <citation type="submission" date="2019-03" db="EMBL/GenBank/DDBJ databases">
        <title>Lake Tanganyika Metagenome-Assembled Genomes (MAGs).</title>
        <authorList>
            <person name="Tran P."/>
        </authorList>
    </citation>
    <scope>NUCLEOTIDE SEQUENCE</scope>
    <source>
        <strain evidence="4">M_DeepCast_400m_m2_100</strain>
    </source>
</reference>
<dbReference type="InterPro" id="IPR058637">
    <property type="entry name" value="YknX-like_C"/>
</dbReference>
<evidence type="ECO:0000256" key="2">
    <source>
        <dbReference type="SAM" id="MobiDB-lite"/>
    </source>
</evidence>
<dbReference type="Proteomes" id="UP000748308">
    <property type="component" value="Unassembled WGS sequence"/>
</dbReference>
<dbReference type="Pfam" id="PF25954">
    <property type="entry name" value="Beta-barrel_RND_2"/>
    <property type="match status" value="1"/>
</dbReference>
<dbReference type="EMBL" id="VGIY01000105">
    <property type="protein sequence ID" value="MBM3317313.1"/>
    <property type="molecule type" value="Genomic_DNA"/>
</dbReference>
<dbReference type="Pfam" id="PF25989">
    <property type="entry name" value="YknX_C"/>
    <property type="match status" value="1"/>
</dbReference>
<proteinExistence type="inferred from homology"/>
<feature type="region of interest" description="Disordered" evidence="2">
    <location>
        <begin position="38"/>
        <end position="72"/>
    </location>
</feature>
<dbReference type="InterPro" id="IPR058792">
    <property type="entry name" value="Beta-barrel_RND_2"/>
</dbReference>
<sequence length="419" mass="44506">MRGRPRLRLSISWHAARLAILAGIIAAGLAAGCDSPERRDNPGAAAPDSARAAAGDSLGRAGSDSVPAAKPGRRGALERLLRRGGKEPRAEEERVPVELAATELGDLPAFLSSTTTLQAQDFALILAKIDGELREVRVEEGDWVRRGQLLALIDDAAPRVAAVEAAARLRAVELDRERVRALHEQQLASDKNLHDVDAQHAQAEALNKGAELRLSYTRVVAPFAGQITERFAGVGQTVAPGAQLFALADPDTLWAQIHLPEREALRLGPHQEVFLSPDTAPDLELPARVLRVAPTVDARTGTVKVTCLLTGHGPAVRPGSFVRVRVATDLHRGVAVIPQRALVPEGTRTYVFKAVADSVIKTPVVVGLASGEHVEIAEGLRAGDRVVTVGHGALKTGSRIREVAAAPAEIARADSHRLP</sequence>
<dbReference type="Pfam" id="PF25973">
    <property type="entry name" value="BSH_CzcB"/>
    <property type="match status" value="1"/>
</dbReference>
<dbReference type="PANTHER" id="PTHR30469:SF38">
    <property type="entry name" value="HLYD FAMILY SECRETION PROTEIN"/>
    <property type="match status" value="1"/>
</dbReference>
<gene>
    <name evidence="4" type="ORF">FJY75_05630</name>
</gene>
<dbReference type="GO" id="GO:1990281">
    <property type="term" value="C:efflux pump complex"/>
    <property type="evidence" value="ECO:0007669"/>
    <property type="project" value="TreeGrafter"/>
</dbReference>
<feature type="domain" description="Cyclic nucleotide-binding" evidence="3">
    <location>
        <begin position="147"/>
        <end position="182"/>
    </location>
</feature>
<comment type="similarity">
    <text evidence="1">Belongs to the membrane fusion protein (MFP) (TC 8.A.1) family.</text>
</comment>
<evidence type="ECO:0000256" key="1">
    <source>
        <dbReference type="ARBA" id="ARBA00009477"/>
    </source>
</evidence>
<dbReference type="Gene3D" id="2.40.420.20">
    <property type="match status" value="1"/>
</dbReference>
<comment type="caution">
    <text evidence="4">The sequence shown here is derived from an EMBL/GenBank/DDBJ whole genome shotgun (WGS) entry which is preliminary data.</text>
</comment>
<dbReference type="NCBIfam" id="TIGR01730">
    <property type="entry name" value="RND_mfp"/>
    <property type="match status" value="1"/>
</dbReference>
<dbReference type="SUPFAM" id="SSF111369">
    <property type="entry name" value="HlyD-like secretion proteins"/>
    <property type="match status" value="1"/>
</dbReference>